<reference evidence="2" key="1">
    <citation type="journal article" date="2019" name="Int. J. Syst. Evol. Microbiol.">
        <title>The Global Catalogue of Microorganisms (GCM) 10K type strain sequencing project: providing services to taxonomists for standard genome sequencing and annotation.</title>
        <authorList>
            <consortium name="The Broad Institute Genomics Platform"/>
            <consortium name="The Broad Institute Genome Sequencing Center for Infectious Disease"/>
            <person name="Wu L."/>
            <person name="Ma J."/>
        </authorList>
    </citation>
    <scope>NUCLEOTIDE SEQUENCE [LARGE SCALE GENOMIC DNA]</scope>
    <source>
        <strain evidence="2">NBRC 3266</strain>
    </source>
</reference>
<protein>
    <recommendedName>
        <fullName evidence="3">HipA N-terminal subdomain 1 domain-containing protein</fullName>
    </recommendedName>
</protein>
<name>A0ABQ5WRZ4_9PROT</name>
<evidence type="ECO:0008006" key="3">
    <source>
        <dbReference type="Google" id="ProtNLM"/>
    </source>
</evidence>
<organism evidence="1 2">
    <name type="scientific">Gluconobacter kondonii</name>
    <dbReference type="NCBI Taxonomy" id="941463"/>
    <lineage>
        <taxon>Bacteria</taxon>
        <taxon>Pseudomonadati</taxon>
        <taxon>Pseudomonadota</taxon>
        <taxon>Alphaproteobacteria</taxon>
        <taxon>Acetobacterales</taxon>
        <taxon>Acetobacteraceae</taxon>
        <taxon>Gluconobacter</taxon>
    </lineage>
</organism>
<accession>A0ABQ5WRZ4</accession>
<evidence type="ECO:0000313" key="2">
    <source>
        <dbReference type="Proteomes" id="UP001156629"/>
    </source>
</evidence>
<dbReference type="Proteomes" id="UP001156629">
    <property type="component" value="Unassembled WGS sequence"/>
</dbReference>
<keyword evidence="2" id="KW-1185">Reference proteome</keyword>
<dbReference type="EMBL" id="BSNV01000006">
    <property type="protein sequence ID" value="GLQ65739.1"/>
    <property type="molecule type" value="Genomic_DNA"/>
</dbReference>
<evidence type="ECO:0000313" key="1">
    <source>
        <dbReference type="EMBL" id="GLQ65739.1"/>
    </source>
</evidence>
<sequence length="96" mass="11470">MPFAEGKFSAVIIDSHKNICFCFYDEQLIEMDYKKIHSELNKSEHEFSKIPFSKDFFIDYFNKLTFNDKIDLYSIINRKKVQKVHLVPFLEKLIGL</sequence>
<comment type="caution">
    <text evidence="1">The sequence shown here is derived from an EMBL/GenBank/DDBJ whole genome shotgun (WGS) entry which is preliminary data.</text>
</comment>
<gene>
    <name evidence="1" type="ORF">GCM10007870_13230</name>
</gene>
<proteinExistence type="predicted"/>